<dbReference type="SUPFAM" id="SSF52949">
    <property type="entry name" value="Macro domain-like"/>
    <property type="match status" value="1"/>
</dbReference>
<dbReference type="Proteomes" id="UP000449547">
    <property type="component" value="Unassembled WGS sequence"/>
</dbReference>
<proteinExistence type="predicted"/>
<gene>
    <name evidence="2" type="ORF">DIURU_001962</name>
</gene>
<dbReference type="OMA" id="YIIHCPT"/>
<dbReference type="Gene3D" id="3.40.220.10">
    <property type="entry name" value="Leucine Aminopeptidase, subunit E, domain 1"/>
    <property type="match status" value="1"/>
</dbReference>
<name>A0A642USM6_DIURU</name>
<organism evidence="2 3">
    <name type="scientific">Diutina rugosa</name>
    <name type="common">Yeast</name>
    <name type="synonym">Candida rugosa</name>
    <dbReference type="NCBI Taxonomy" id="5481"/>
    <lineage>
        <taxon>Eukaryota</taxon>
        <taxon>Fungi</taxon>
        <taxon>Dikarya</taxon>
        <taxon>Ascomycota</taxon>
        <taxon>Saccharomycotina</taxon>
        <taxon>Pichiomycetes</taxon>
        <taxon>Debaryomycetaceae</taxon>
        <taxon>Diutina</taxon>
    </lineage>
</organism>
<dbReference type="VEuPathDB" id="FungiDB:DIURU_001962"/>
<keyword evidence="3" id="KW-1185">Reference proteome</keyword>
<evidence type="ECO:0000313" key="3">
    <source>
        <dbReference type="Proteomes" id="UP000449547"/>
    </source>
</evidence>
<feature type="domain" description="Macro-like" evidence="1">
    <location>
        <begin position="35"/>
        <end position="228"/>
    </location>
</feature>
<dbReference type="EMBL" id="SWFT01000059">
    <property type="protein sequence ID" value="KAA8904381.1"/>
    <property type="molecule type" value="Genomic_DNA"/>
</dbReference>
<dbReference type="GeneID" id="54780613"/>
<dbReference type="RefSeq" id="XP_034013287.1">
    <property type="nucleotide sequence ID" value="XM_034154561.1"/>
</dbReference>
<accession>A0A642USM6</accession>
<evidence type="ECO:0000259" key="1">
    <source>
        <dbReference type="Pfam" id="PF14519"/>
    </source>
</evidence>
<comment type="caution">
    <text evidence="2">The sequence shown here is derived from an EMBL/GenBank/DDBJ whole genome shotgun (WGS) entry which is preliminary data.</text>
</comment>
<protein>
    <recommendedName>
        <fullName evidence="1">Macro-like domain-containing protein</fullName>
    </recommendedName>
</protein>
<evidence type="ECO:0000313" key="2">
    <source>
        <dbReference type="EMBL" id="KAA8904381.1"/>
    </source>
</evidence>
<dbReference type="OrthoDB" id="6082470at2759"/>
<dbReference type="InterPro" id="IPR028071">
    <property type="entry name" value="Macro-like_dom"/>
</dbReference>
<reference evidence="2 3" key="1">
    <citation type="submission" date="2019-07" db="EMBL/GenBank/DDBJ databases">
        <title>Genome assembly of two rare yeast pathogens: Diutina rugosa and Trichomonascus ciferrii.</title>
        <authorList>
            <person name="Mixao V."/>
            <person name="Saus E."/>
            <person name="Hansen A."/>
            <person name="Lass-Flor C."/>
            <person name="Gabaldon T."/>
        </authorList>
    </citation>
    <scope>NUCLEOTIDE SEQUENCE [LARGE SCALE GENOMIC DNA]</scope>
    <source>
        <strain evidence="2 3">CBS 613</strain>
    </source>
</reference>
<sequence>MPHIILVTIAHDLYCQWNVQLKQLQRLLPTFSVSITTHHGSVEALFETTPPPHLQQPRRTAVVCPANSLSYMGGGFDRGVLEALKPAGQSYKELERYVQGQGNYRFRGYIPVHTVETVETAAVRNDRRAYTQWNVDSLILAPSMVVPEPIDVSRAKSVIVDSMWNVLVHCQDQWDVVVVPGIGGGYGGIDHATIARLQVATLAIYYLDVSPLQRALLMLFLLGKDYRKYGGVDTEEMDTHVTDHGRHVDPAADRSLADILNCVSLDPIH</sequence>
<dbReference type="AlphaFoldDB" id="A0A642USM6"/>
<dbReference type="Pfam" id="PF14519">
    <property type="entry name" value="Macro_2"/>
    <property type="match status" value="1"/>
</dbReference>
<dbReference type="InterPro" id="IPR043472">
    <property type="entry name" value="Macro_dom-like"/>
</dbReference>